<keyword evidence="1" id="KW-1133">Transmembrane helix</keyword>
<reference evidence="2 3" key="1">
    <citation type="submission" date="2019-10" db="EMBL/GenBank/DDBJ databases">
        <title>New species of Slilvanegrellaceae.</title>
        <authorList>
            <person name="Pitt A."/>
            <person name="Hahn M.W."/>
        </authorList>
    </citation>
    <scope>NUCLEOTIDE SEQUENCE [LARGE SCALE GENOMIC DNA]</scope>
    <source>
        <strain evidence="2 3">SP-Ram-0.45-NSY-1</strain>
    </source>
</reference>
<proteinExistence type="predicted"/>
<gene>
    <name evidence="2" type="ORF">GCL60_06930</name>
</gene>
<evidence type="ECO:0000256" key="1">
    <source>
        <dbReference type="SAM" id="Phobius"/>
    </source>
</evidence>
<keyword evidence="3" id="KW-1185">Reference proteome</keyword>
<dbReference type="RefSeq" id="WP_161998116.1">
    <property type="nucleotide sequence ID" value="NZ_WFLM01000002.1"/>
</dbReference>
<dbReference type="EMBL" id="WFLM01000002">
    <property type="protein sequence ID" value="KAB8039991.1"/>
    <property type="molecule type" value="Genomic_DNA"/>
</dbReference>
<keyword evidence="1" id="KW-0812">Transmembrane</keyword>
<name>A0A6N6VV96_9BACT</name>
<evidence type="ECO:0000313" key="3">
    <source>
        <dbReference type="Proteomes" id="UP000437748"/>
    </source>
</evidence>
<comment type="caution">
    <text evidence="2">The sequence shown here is derived from an EMBL/GenBank/DDBJ whole genome shotgun (WGS) entry which is preliminary data.</text>
</comment>
<feature type="transmembrane region" description="Helical" evidence="1">
    <location>
        <begin position="63"/>
        <end position="89"/>
    </location>
</feature>
<organism evidence="2 3">
    <name type="scientific">Silvanigrella paludirubra</name>
    <dbReference type="NCBI Taxonomy" id="2499159"/>
    <lineage>
        <taxon>Bacteria</taxon>
        <taxon>Pseudomonadati</taxon>
        <taxon>Bdellovibrionota</taxon>
        <taxon>Oligoflexia</taxon>
        <taxon>Silvanigrellales</taxon>
        <taxon>Silvanigrellaceae</taxon>
        <taxon>Silvanigrella</taxon>
    </lineage>
</organism>
<keyword evidence="1" id="KW-0472">Membrane</keyword>
<dbReference type="Proteomes" id="UP000437748">
    <property type="component" value="Unassembled WGS sequence"/>
</dbReference>
<feature type="transmembrane region" description="Helical" evidence="1">
    <location>
        <begin position="20"/>
        <end position="42"/>
    </location>
</feature>
<evidence type="ECO:0000313" key="2">
    <source>
        <dbReference type="EMBL" id="KAB8039991.1"/>
    </source>
</evidence>
<dbReference type="OrthoDB" id="5296484at2"/>
<protein>
    <submittedName>
        <fullName evidence="2">Uncharacterized protein</fullName>
    </submittedName>
</protein>
<sequence>MSMLFSIDSLMQLNLPLELYSFAIVFYWVLSGAIVQSLFIKIDKYLPVGFSSPTIETSMTRRLFYFIAGGAILPMIIVLFPPVFLATIIGKHLEEKVNRKSL</sequence>
<accession>A0A6N6VV96</accession>
<dbReference type="AlphaFoldDB" id="A0A6N6VV96"/>